<name>A0A1D8UQT4_9PROT</name>
<dbReference type="KEGG" id="kba:A0U89_01335"/>
<proteinExistence type="predicted"/>
<dbReference type="InterPro" id="IPR007803">
    <property type="entry name" value="Asp/Arg/Pro-Hydrxlase"/>
</dbReference>
<keyword evidence="4" id="KW-1185">Reference proteome</keyword>
<sequence length="77" mass="8500">MKRRAKEKLGDPSSASAAQDIPTLGEISPDHGRIAALVNHISGLVTALEHGKPLLFDDMYDHEIWNDTPEDRTPRPV</sequence>
<feature type="region of interest" description="Disordered" evidence="1">
    <location>
        <begin position="1"/>
        <end position="28"/>
    </location>
</feature>
<evidence type="ECO:0000259" key="2">
    <source>
        <dbReference type="Pfam" id="PF05118"/>
    </source>
</evidence>
<dbReference type="OrthoDB" id="21665at2"/>
<organism evidence="3 4">
    <name type="scientific">Kozakia baliensis</name>
    <dbReference type="NCBI Taxonomy" id="153496"/>
    <lineage>
        <taxon>Bacteria</taxon>
        <taxon>Pseudomonadati</taxon>
        <taxon>Pseudomonadota</taxon>
        <taxon>Alphaproteobacteria</taxon>
        <taxon>Acetobacterales</taxon>
        <taxon>Acetobacteraceae</taxon>
        <taxon>Kozakia</taxon>
    </lineage>
</organism>
<dbReference type="RefSeq" id="WP_070401834.1">
    <property type="nucleotide sequence ID" value="NZ_BJVW01000004.1"/>
</dbReference>
<dbReference type="STRING" id="153496.A0U89_01335"/>
<accession>A0A1D8UQT4</accession>
<protein>
    <recommendedName>
        <fullName evidence="2">Aspartyl/asparaginy/proline hydroxylase domain-containing protein</fullName>
    </recommendedName>
</protein>
<evidence type="ECO:0000313" key="4">
    <source>
        <dbReference type="Proteomes" id="UP000179145"/>
    </source>
</evidence>
<gene>
    <name evidence="3" type="ORF">A0U89_01335</name>
</gene>
<feature type="domain" description="Aspartyl/asparaginy/proline hydroxylase" evidence="2">
    <location>
        <begin position="41"/>
        <end position="73"/>
    </location>
</feature>
<reference evidence="3 4" key="1">
    <citation type="journal article" date="2016" name="Microb. Cell Fact.">
        <title>Dissection of exopolysaccharide biosynthesis in Kozakia baliensis.</title>
        <authorList>
            <person name="Brandt J.U."/>
            <person name="Jakob F."/>
            <person name="Behr J."/>
            <person name="Geissler A.J."/>
            <person name="Vogel R.F."/>
        </authorList>
    </citation>
    <scope>NUCLEOTIDE SEQUENCE [LARGE SCALE GENOMIC DNA]</scope>
    <source>
        <strain evidence="3 4">DSM 14400</strain>
    </source>
</reference>
<dbReference type="AlphaFoldDB" id="A0A1D8UQT4"/>
<dbReference type="Pfam" id="PF05118">
    <property type="entry name" value="Asp_Arg_Hydrox"/>
    <property type="match status" value="1"/>
</dbReference>
<evidence type="ECO:0000313" key="3">
    <source>
        <dbReference type="EMBL" id="AOX15999.1"/>
    </source>
</evidence>
<evidence type="ECO:0000256" key="1">
    <source>
        <dbReference type="SAM" id="MobiDB-lite"/>
    </source>
</evidence>
<dbReference type="Proteomes" id="UP000179145">
    <property type="component" value="Chromosome"/>
</dbReference>
<dbReference type="EMBL" id="CP014674">
    <property type="protein sequence ID" value="AOX15999.1"/>
    <property type="molecule type" value="Genomic_DNA"/>
</dbReference>